<dbReference type="EMBL" id="LLXL01001629">
    <property type="protein sequence ID" value="PKK63535.1"/>
    <property type="molecule type" value="Genomic_DNA"/>
</dbReference>
<evidence type="ECO:0000313" key="1">
    <source>
        <dbReference type="EMBL" id="PKK63535.1"/>
    </source>
</evidence>
<protein>
    <submittedName>
        <fullName evidence="1">Uncharacterized protein</fullName>
    </submittedName>
</protein>
<gene>
    <name evidence="1" type="ORF">RhiirC2_788765</name>
</gene>
<sequence length="195" mass="22364">MPCKIKCQQQVNKIPRKKERYVFQVITKETTIRETETAKESEKWLENSIIEEKGEVFGDLTECEAVENWTEENLKEFEEVGNRFITKALYWHDGAANSIRAVYDTGKSRTTITEIINSESYSLRSFSSPLLFPPPLPSSSSASLPEITSNSPFSIDNLHVRLKEINQQYEQDKMDASNNIVQTIWNKGTYIATCI</sequence>
<reference evidence="1 2" key="1">
    <citation type="submission" date="2016-04" db="EMBL/GenBank/DDBJ databases">
        <title>Genome analyses suggest a sexual origin of heterokaryosis in a supposedly ancient asexual fungus.</title>
        <authorList>
            <person name="Ropars J."/>
            <person name="Sedzielewska K."/>
            <person name="Noel J."/>
            <person name="Charron P."/>
            <person name="Farinelli L."/>
            <person name="Marton T."/>
            <person name="Kruger M."/>
            <person name="Pelin A."/>
            <person name="Brachmann A."/>
            <person name="Corradi N."/>
        </authorList>
    </citation>
    <scope>NUCLEOTIDE SEQUENCE [LARGE SCALE GENOMIC DNA]</scope>
    <source>
        <strain evidence="1 2">C2</strain>
    </source>
</reference>
<reference evidence="1 2" key="2">
    <citation type="submission" date="2017-10" db="EMBL/GenBank/DDBJ databases">
        <title>Extensive intraspecific genome diversity in a model arbuscular mycorrhizal fungus.</title>
        <authorList>
            <person name="Chen E.C.H."/>
            <person name="Morin E."/>
            <person name="Baudet D."/>
            <person name="Noel J."/>
            <person name="Ndikumana S."/>
            <person name="Charron P."/>
            <person name="St-Onge C."/>
            <person name="Giorgi J."/>
            <person name="Grigoriev I.V."/>
            <person name="Roux C."/>
            <person name="Martin F.M."/>
            <person name="Corradi N."/>
        </authorList>
    </citation>
    <scope>NUCLEOTIDE SEQUENCE [LARGE SCALE GENOMIC DNA]</scope>
    <source>
        <strain evidence="1 2">C2</strain>
    </source>
</reference>
<name>A0A2N1MPH0_9GLOM</name>
<accession>A0A2N1MPH0</accession>
<proteinExistence type="predicted"/>
<dbReference type="Proteomes" id="UP000233469">
    <property type="component" value="Unassembled WGS sequence"/>
</dbReference>
<organism evidence="1 2">
    <name type="scientific">Rhizophagus irregularis</name>
    <dbReference type="NCBI Taxonomy" id="588596"/>
    <lineage>
        <taxon>Eukaryota</taxon>
        <taxon>Fungi</taxon>
        <taxon>Fungi incertae sedis</taxon>
        <taxon>Mucoromycota</taxon>
        <taxon>Glomeromycotina</taxon>
        <taxon>Glomeromycetes</taxon>
        <taxon>Glomerales</taxon>
        <taxon>Glomeraceae</taxon>
        <taxon>Rhizophagus</taxon>
    </lineage>
</organism>
<comment type="caution">
    <text evidence="1">The sequence shown here is derived from an EMBL/GenBank/DDBJ whole genome shotgun (WGS) entry which is preliminary data.</text>
</comment>
<evidence type="ECO:0000313" key="2">
    <source>
        <dbReference type="Proteomes" id="UP000233469"/>
    </source>
</evidence>
<dbReference type="AlphaFoldDB" id="A0A2N1MPH0"/>
<dbReference type="VEuPathDB" id="FungiDB:FUN_007521"/>